<dbReference type="Proteomes" id="UP000636709">
    <property type="component" value="Unassembled WGS sequence"/>
</dbReference>
<keyword evidence="3" id="KW-0862">Zinc</keyword>
<dbReference type="SUPFAM" id="SSF57850">
    <property type="entry name" value="RING/U-box"/>
    <property type="match status" value="1"/>
</dbReference>
<dbReference type="GO" id="GO:0008270">
    <property type="term" value="F:zinc ion binding"/>
    <property type="evidence" value="ECO:0007669"/>
    <property type="project" value="UniProtKB-KW"/>
</dbReference>
<evidence type="ECO:0000313" key="7">
    <source>
        <dbReference type="Proteomes" id="UP000636709"/>
    </source>
</evidence>
<dbReference type="EMBL" id="JACEFO010002804">
    <property type="protein sequence ID" value="KAF8648856.1"/>
    <property type="molecule type" value="Genomic_DNA"/>
</dbReference>
<dbReference type="GO" id="GO:0006511">
    <property type="term" value="P:ubiquitin-dependent protein catabolic process"/>
    <property type="evidence" value="ECO:0007669"/>
    <property type="project" value="TreeGrafter"/>
</dbReference>
<dbReference type="OrthoDB" id="693546at2759"/>
<sequence>MQQQQRPAAGGERYSYVPTFGPGGSISGVRRVPASSLPYNYTIPPDILFDEDLAQDLIDRGRSSKRARADATTEAIEQGLVHVAGASRSGEDCPVCLQDFNADETLRAMPCAHAFHYHCISQWLRRNASCPLCRHQLLLVMPDDHDDKDQHQSHRRRTTT</sequence>
<evidence type="ECO:0000256" key="2">
    <source>
        <dbReference type="ARBA" id="ARBA00022771"/>
    </source>
</evidence>
<dbReference type="GO" id="GO:0061630">
    <property type="term" value="F:ubiquitin protein ligase activity"/>
    <property type="evidence" value="ECO:0007669"/>
    <property type="project" value="TreeGrafter"/>
</dbReference>
<evidence type="ECO:0000313" key="6">
    <source>
        <dbReference type="EMBL" id="KAF8648856.1"/>
    </source>
</evidence>
<dbReference type="InterPro" id="IPR001841">
    <property type="entry name" value="Znf_RING"/>
</dbReference>
<evidence type="ECO:0000256" key="1">
    <source>
        <dbReference type="ARBA" id="ARBA00022723"/>
    </source>
</evidence>
<dbReference type="SMART" id="SM00184">
    <property type="entry name" value="RING"/>
    <property type="match status" value="1"/>
</dbReference>
<dbReference type="CDD" id="cd16454">
    <property type="entry name" value="RING-H2_PA-TM-RING"/>
    <property type="match status" value="1"/>
</dbReference>
<reference evidence="6" key="1">
    <citation type="submission" date="2020-07" db="EMBL/GenBank/DDBJ databases">
        <title>Genome sequence and genetic diversity analysis of an under-domesticated orphan crop, white fonio (Digitaria exilis).</title>
        <authorList>
            <person name="Bennetzen J.L."/>
            <person name="Chen S."/>
            <person name="Ma X."/>
            <person name="Wang X."/>
            <person name="Yssel A.E.J."/>
            <person name="Chaluvadi S.R."/>
            <person name="Johnson M."/>
            <person name="Gangashetty P."/>
            <person name="Hamidou F."/>
            <person name="Sanogo M.D."/>
            <person name="Zwaenepoel A."/>
            <person name="Wallace J."/>
            <person name="Van De Peer Y."/>
            <person name="Van Deynze A."/>
        </authorList>
    </citation>
    <scope>NUCLEOTIDE SEQUENCE</scope>
    <source>
        <tissue evidence="6">Leaves</tissue>
    </source>
</reference>
<gene>
    <name evidence="6" type="ORF">HU200_064557</name>
</gene>
<accession>A0A835DUG7</accession>
<keyword evidence="7" id="KW-1185">Reference proteome</keyword>
<dbReference type="AlphaFoldDB" id="A0A835DUG7"/>
<evidence type="ECO:0000259" key="5">
    <source>
        <dbReference type="PROSITE" id="PS50089"/>
    </source>
</evidence>
<dbReference type="PANTHER" id="PTHR45931">
    <property type="entry name" value="SI:CH211-59O9.10"/>
    <property type="match status" value="1"/>
</dbReference>
<evidence type="ECO:0000256" key="4">
    <source>
        <dbReference type="PROSITE-ProRule" id="PRU00175"/>
    </source>
</evidence>
<dbReference type="GO" id="GO:0005634">
    <property type="term" value="C:nucleus"/>
    <property type="evidence" value="ECO:0007669"/>
    <property type="project" value="TreeGrafter"/>
</dbReference>
<dbReference type="PANTHER" id="PTHR45931:SF23">
    <property type="entry name" value="OS12G0134500 PROTEIN"/>
    <property type="match status" value="1"/>
</dbReference>
<keyword evidence="2 4" id="KW-0863">Zinc-finger</keyword>
<dbReference type="Pfam" id="PF13639">
    <property type="entry name" value="zf-RING_2"/>
    <property type="match status" value="1"/>
</dbReference>
<dbReference type="PROSITE" id="PS50089">
    <property type="entry name" value="ZF_RING_2"/>
    <property type="match status" value="1"/>
</dbReference>
<feature type="domain" description="RING-type" evidence="5">
    <location>
        <begin position="93"/>
        <end position="134"/>
    </location>
</feature>
<dbReference type="Gene3D" id="3.30.40.10">
    <property type="entry name" value="Zinc/RING finger domain, C3HC4 (zinc finger)"/>
    <property type="match status" value="1"/>
</dbReference>
<name>A0A835DUG7_9POAL</name>
<dbReference type="Gramene" id="Dexi8B01G0001160.1">
    <property type="protein sequence ID" value="Dexi8B01G0001160.1:cds"/>
    <property type="gene ID" value="Dexi8B01G0001160"/>
</dbReference>
<evidence type="ECO:0000256" key="3">
    <source>
        <dbReference type="ARBA" id="ARBA00022833"/>
    </source>
</evidence>
<proteinExistence type="predicted"/>
<dbReference type="InterPro" id="IPR013083">
    <property type="entry name" value="Znf_RING/FYVE/PHD"/>
</dbReference>
<keyword evidence="1" id="KW-0479">Metal-binding</keyword>
<dbReference type="InterPro" id="IPR051834">
    <property type="entry name" value="RING_finger_E3_ligase"/>
</dbReference>
<protein>
    <recommendedName>
        <fullName evidence="5">RING-type domain-containing protein</fullName>
    </recommendedName>
</protein>
<organism evidence="6 7">
    <name type="scientific">Digitaria exilis</name>
    <dbReference type="NCBI Taxonomy" id="1010633"/>
    <lineage>
        <taxon>Eukaryota</taxon>
        <taxon>Viridiplantae</taxon>
        <taxon>Streptophyta</taxon>
        <taxon>Embryophyta</taxon>
        <taxon>Tracheophyta</taxon>
        <taxon>Spermatophyta</taxon>
        <taxon>Magnoliopsida</taxon>
        <taxon>Liliopsida</taxon>
        <taxon>Poales</taxon>
        <taxon>Poaceae</taxon>
        <taxon>PACMAD clade</taxon>
        <taxon>Panicoideae</taxon>
        <taxon>Panicodae</taxon>
        <taxon>Paniceae</taxon>
        <taxon>Anthephorinae</taxon>
        <taxon>Digitaria</taxon>
    </lineage>
</organism>
<comment type="caution">
    <text evidence="6">The sequence shown here is derived from an EMBL/GenBank/DDBJ whole genome shotgun (WGS) entry which is preliminary data.</text>
</comment>